<dbReference type="EMBL" id="JAPDNS010000002">
    <property type="protein sequence ID" value="MCW3487768.1"/>
    <property type="molecule type" value="Genomic_DNA"/>
</dbReference>
<dbReference type="Proteomes" id="UP001207742">
    <property type="component" value="Unassembled WGS sequence"/>
</dbReference>
<evidence type="ECO:0000259" key="3">
    <source>
        <dbReference type="PROSITE" id="PS50977"/>
    </source>
</evidence>
<dbReference type="InterPro" id="IPR009057">
    <property type="entry name" value="Homeodomain-like_sf"/>
</dbReference>
<dbReference type="PANTHER" id="PTHR43479:SF11">
    <property type="entry name" value="ACREF_ENVCD OPERON REPRESSOR-RELATED"/>
    <property type="match status" value="1"/>
</dbReference>
<feature type="domain" description="HTH tetR-type" evidence="3">
    <location>
        <begin position="1"/>
        <end position="61"/>
    </location>
</feature>
<dbReference type="SUPFAM" id="SSF46689">
    <property type="entry name" value="Homeodomain-like"/>
    <property type="match status" value="1"/>
</dbReference>
<name>A0ABT3IUW9_9BACT</name>
<evidence type="ECO:0000256" key="2">
    <source>
        <dbReference type="PROSITE-ProRule" id="PRU00335"/>
    </source>
</evidence>
<proteinExistence type="predicted"/>
<evidence type="ECO:0000256" key="1">
    <source>
        <dbReference type="ARBA" id="ARBA00023125"/>
    </source>
</evidence>
<protein>
    <submittedName>
        <fullName evidence="4">TetR/AcrR family transcriptional regulator</fullName>
    </submittedName>
</protein>
<dbReference type="PANTHER" id="PTHR43479">
    <property type="entry name" value="ACREF/ENVCD OPERON REPRESSOR-RELATED"/>
    <property type="match status" value="1"/>
</dbReference>
<evidence type="ECO:0000313" key="4">
    <source>
        <dbReference type="EMBL" id="MCW3487768.1"/>
    </source>
</evidence>
<accession>A0ABT3IUW9</accession>
<feature type="DNA-binding region" description="H-T-H motif" evidence="2">
    <location>
        <begin position="24"/>
        <end position="43"/>
    </location>
</feature>
<dbReference type="InterPro" id="IPR001647">
    <property type="entry name" value="HTH_TetR"/>
</dbReference>
<dbReference type="InterPro" id="IPR050624">
    <property type="entry name" value="HTH-type_Tx_Regulator"/>
</dbReference>
<dbReference type="RefSeq" id="WP_264734573.1">
    <property type="nucleotide sequence ID" value="NZ_JAPDNR010000001.1"/>
</dbReference>
<dbReference type="Pfam" id="PF00440">
    <property type="entry name" value="TetR_N"/>
    <property type="match status" value="1"/>
</dbReference>
<comment type="caution">
    <text evidence="4">The sequence shown here is derived from an EMBL/GenBank/DDBJ whole genome shotgun (WGS) entry which is preliminary data.</text>
</comment>
<dbReference type="PRINTS" id="PR00455">
    <property type="entry name" value="HTHTETR"/>
</dbReference>
<keyword evidence="1 2" id="KW-0238">DNA-binding</keyword>
<dbReference type="Gene3D" id="1.10.357.10">
    <property type="entry name" value="Tetracycline Repressor, domain 2"/>
    <property type="match status" value="1"/>
</dbReference>
<gene>
    <name evidence="4" type="ORF">OL497_28000</name>
</gene>
<keyword evidence="5" id="KW-1185">Reference proteome</keyword>
<dbReference type="InterPro" id="IPR036271">
    <property type="entry name" value="Tet_transcr_reg_TetR-rel_C_sf"/>
</dbReference>
<organism evidence="4 5">
    <name type="scientific">Chitinophaga nivalis</name>
    <dbReference type="NCBI Taxonomy" id="2991709"/>
    <lineage>
        <taxon>Bacteria</taxon>
        <taxon>Pseudomonadati</taxon>
        <taxon>Bacteroidota</taxon>
        <taxon>Chitinophagia</taxon>
        <taxon>Chitinophagales</taxon>
        <taxon>Chitinophagaceae</taxon>
        <taxon>Chitinophaga</taxon>
    </lineage>
</organism>
<dbReference type="PROSITE" id="PS50977">
    <property type="entry name" value="HTH_TETR_2"/>
    <property type="match status" value="1"/>
</dbReference>
<reference evidence="4 5" key="1">
    <citation type="submission" date="2022-10" db="EMBL/GenBank/DDBJ databases">
        <title>Chitinophaga nivalis PC15 sp. nov., isolated from Pyeongchang county, South Korea.</title>
        <authorList>
            <person name="Trinh H.N."/>
        </authorList>
    </citation>
    <scope>NUCLEOTIDE SEQUENCE [LARGE SCALE GENOMIC DNA]</scope>
    <source>
        <strain evidence="4 5">PC14</strain>
    </source>
</reference>
<sequence>MIVKDRIMETALRMFKTYGVKGVTMFDIARDCGVSKKTVYEHFIDKQTLIDEGVQQLLNNHITFFQECLQSTENAIEELVRNMRYIVNIAKTLNPVLLYEIQKYHPDTWRSVEKFQTDCILHSIKENLKRGIAEGLYREHLQIDIIARMRQLQLEAAYDPIQYPADQYDLRAVMDQLTAHFIYGIATIKGHELVNQYLHIKEEE</sequence>
<evidence type="ECO:0000313" key="5">
    <source>
        <dbReference type="Proteomes" id="UP001207742"/>
    </source>
</evidence>
<dbReference type="SUPFAM" id="SSF48498">
    <property type="entry name" value="Tetracyclin repressor-like, C-terminal domain"/>
    <property type="match status" value="1"/>
</dbReference>